<protein>
    <submittedName>
        <fullName evidence="4">Uncharacterized protein</fullName>
    </submittedName>
</protein>
<dbReference type="PANTHER" id="PTHR24198">
    <property type="entry name" value="ANKYRIN REPEAT AND PROTEIN KINASE DOMAIN-CONTAINING PROTEIN"/>
    <property type="match status" value="1"/>
</dbReference>
<dbReference type="EMBL" id="ML995507">
    <property type="protein sequence ID" value="KAF2137072.1"/>
    <property type="molecule type" value="Genomic_DNA"/>
</dbReference>
<feature type="repeat" description="ANK" evidence="3">
    <location>
        <begin position="1"/>
        <end position="31"/>
    </location>
</feature>
<feature type="repeat" description="ANK" evidence="3">
    <location>
        <begin position="100"/>
        <end position="132"/>
    </location>
</feature>
<sequence>PYPLYAAARQGHLAIVRLLLDRGADPAPGDGRNALRTALCRACFHGAGDVAQLLLDRGGGARLATGAVHCPLFSAVEGGHRHILQLLLARGVDVEYEGADKRTAIVAAAELGRTHLISMLVAAGADVNNDSWSCLTLAVINGHLDTVEFLLQHGFDIDGQT</sequence>
<organism evidence="4 5">
    <name type="scientific">Aplosporella prunicola CBS 121167</name>
    <dbReference type="NCBI Taxonomy" id="1176127"/>
    <lineage>
        <taxon>Eukaryota</taxon>
        <taxon>Fungi</taxon>
        <taxon>Dikarya</taxon>
        <taxon>Ascomycota</taxon>
        <taxon>Pezizomycotina</taxon>
        <taxon>Dothideomycetes</taxon>
        <taxon>Dothideomycetes incertae sedis</taxon>
        <taxon>Botryosphaeriales</taxon>
        <taxon>Aplosporellaceae</taxon>
        <taxon>Aplosporella</taxon>
    </lineage>
</organism>
<dbReference type="InterPro" id="IPR036770">
    <property type="entry name" value="Ankyrin_rpt-contain_sf"/>
</dbReference>
<evidence type="ECO:0000313" key="4">
    <source>
        <dbReference type="EMBL" id="KAF2137072.1"/>
    </source>
</evidence>
<dbReference type="GeneID" id="54293418"/>
<proteinExistence type="predicted"/>
<keyword evidence="5" id="KW-1185">Reference proteome</keyword>
<dbReference type="OrthoDB" id="341259at2759"/>
<keyword evidence="2 3" id="KW-0040">ANK repeat</keyword>
<evidence type="ECO:0000256" key="3">
    <source>
        <dbReference type="PROSITE-ProRule" id="PRU00023"/>
    </source>
</evidence>
<gene>
    <name evidence="4" type="ORF">K452DRAFT_194724</name>
</gene>
<dbReference type="Pfam" id="PF12796">
    <property type="entry name" value="Ank_2"/>
    <property type="match status" value="2"/>
</dbReference>
<reference evidence="4" key="1">
    <citation type="journal article" date="2020" name="Stud. Mycol.">
        <title>101 Dothideomycetes genomes: a test case for predicting lifestyles and emergence of pathogens.</title>
        <authorList>
            <person name="Haridas S."/>
            <person name="Albert R."/>
            <person name="Binder M."/>
            <person name="Bloem J."/>
            <person name="Labutti K."/>
            <person name="Salamov A."/>
            <person name="Andreopoulos B."/>
            <person name="Baker S."/>
            <person name="Barry K."/>
            <person name="Bills G."/>
            <person name="Bluhm B."/>
            <person name="Cannon C."/>
            <person name="Castanera R."/>
            <person name="Culley D."/>
            <person name="Daum C."/>
            <person name="Ezra D."/>
            <person name="Gonzalez J."/>
            <person name="Henrissat B."/>
            <person name="Kuo A."/>
            <person name="Liang C."/>
            <person name="Lipzen A."/>
            <person name="Lutzoni F."/>
            <person name="Magnuson J."/>
            <person name="Mondo S."/>
            <person name="Nolan M."/>
            <person name="Ohm R."/>
            <person name="Pangilinan J."/>
            <person name="Park H.-J."/>
            <person name="Ramirez L."/>
            <person name="Alfaro M."/>
            <person name="Sun H."/>
            <person name="Tritt A."/>
            <person name="Yoshinaga Y."/>
            <person name="Zwiers L.-H."/>
            <person name="Turgeon B."/>
            <person name="Goodwin S."/>
            <person name="Spatafora J."/>
            <person name="Crous P."/>
            <person name="Grigoriev I."/>
        </authorList>
    </citation>
    <scope>NUCLEOTIDE SEQUENCE</scope>
    <source>
        <strain evidence="4">CBS 121167</strain>
    </source>
</reference>
<dbReference type="GO" id="GO:0005737">
    <property type="term" value="C:cytoplasm"/>
    <property type="evidence" value="ECO:0007669"/>
    <property type="project" value="TreeGrafter"/>
</dbReference>
<name>A0A6A6AYR5_9PEZI</name>
<evidence type="ECO:0000256" key="1">
    <source>
        <dbReference type="ARBA" id="ARBA00022737"/>
    </source>
</evidence>
<dbReference type="AlphaFoldDB" id="A0A6A6AYR5"/>
<dbReference type="SMART" id="SM00248">
    <property type="entry name" value="ANK"/>
    <property type="match status" value="5"/>
</dbReference>
<dbReference type="PROSITE" id="PS50297">
    <property type="entry name" value="ANK_REP_REGION"/>
    <property type="match status" value="3"/>
</dbReference>
<feature type="repeat" description="ANK" evidence="3">
    <location>
        <begin position="130"/>
        <end position="161"/>
    </location>
</feature>
<feature type="non-terminal residue" evidence="4">
    <location>
        <position position="1"/>
    </location>
</feature>
<dbReference type="PANTHER" id="PTHR24198:SF165">
    <property type="entry name" value="ANKYRIN REPEAT-CONTAINING PROTEIN-RELATED"/>
    <property type="match status" value="1"/>
</dbReference>
<dbReference type="SUPFAM" id="SSF48403">
    <property type="entry name" value="Ankyrin repeat"/>
    <property type="match status" value="1"/>
</dbReference>
<keyword evidence="1" id="KW-0677">Repeat</keyword>
<dbReference type="Proteomes" id="UP000799438">
    <property type="component" value="Unassembled WGS sequence"/>
</dbReference>
<accession>A0A6A6AYR5</accession>
<dbReference type="PROSITE" id="PS50088">
    <property type="entry name" value="ANK_REPEAT"/>
    <property type="match status" value="3"/>
</dbReference>
<dbReference type="RefSeq" id="XP_033392790.1">
    <property type="nucleotide sequence ID" value="XM_033535922.1"/>
</dbReference>
<evidence type="ECO:0000313" key="5">
    <source>
        <dbReference type="Proteomes" id="UP000799438"/>
    </source>
</evidence>
<dbReference type="Gene3D" id="1.25.40.20">
    <property type="entry name" value="Ankyrin repeat-containing domain"/>
    <property type="match status" value="1"/>
</dbReference>
<evidence type="ECO:0000256" key="2">
    <source>
        <dbReference type="ARBA" id="ARBA00023043"/>
    </source>
</evidence>
<feature type="non-terminal residue" evidence="4">
    <location>
        <position position="161"/>
    </location>
</feature>
<dbReference type="InterPro" id="IPR002110">
    <property type="entry name" value="Ankyrin_rpt"/>
</dbReference>